<proteinExistence type="predicted"/>
<reference evidence="2 3" key="1">
    <citation type="journal article" date="2021" name="Elife">
        <title>Chloroplast acquisition without the gene transfer in kleptoplastic sea slugs, Plakobranchus ocellatus.</title>
        <authorList>
            <person name="Maeda T."/>
            <person name="Takahashi S."/>
            <person name="Yoshida T."/>
            <person name="Shimamura S."/>
            <person name="Takaki Y."/>
            <person name="Nagai Y."/>
            <person name="Toyoda A."/>
            <person name="Suzuki Y."/>
            <person name="Arimoto A."/>
            <person name="Ishii H."/>
            <person name="Satoh N."/>
            <person name="Nishiyama T."/>
            <person name="Hasebe M."/>
            <person name="Maruyama T."/>
            <person name="Minagawa J."/>
            <person name="Obokata J."/>
            <person name="Shigenobu S."/>
        </authorList>
    </citation>
    <scope>NUCLEOTIDE SEQUENCE [LARGE SCALE GENOMIC DNA]</scope>
</reference>
<feature type="region of interest" description="Disordered" evidence="1">
    <location>
        <begin position="51"/>
        <end position="101"/>
    </location>
</feature>
<comment type="caution">
    <text evidence="2">The sequence shown here is derived from an EMBL/GenBank/DDBJ whole genome shotgun (WGS) entry which is preliminary data.</text>
</comment>
<organism evidence="2 3">
    <name type="scientific">Plakobranchus ocellatus</name>
    <dbReference type="NCBI Taxonomy" id="259542"/>
    <lineage>
        <taxon>Eukaryota</taxon>
        <taxon>Metazoa</taxon>
        <taxon>Spiralia</taxon>
        <taxon>Lophotrochozoa</taxon>
        <taxon>Mollusca</taxon>
        <taxon>Gastropoda</taxon>
        <taxon>Heterobranchia</taxon>
        <taxon>Euthyneura</taxon>
        <taxon>Panpulmonata</taxon>
        <taxon>Sacoglossa</taxon>
        <taxon>Placobranchoidea</taxon>
        <taxon>Plakobranchidae</taxon>
        <taxon>Plakobranchus</taxon>
    </lineage>
</organism>
<evidence type="ECO:0000313" key="3">
    <source>
        <dbReference type="Proteomes" id="UP000735302"/>
    </source>
</evidence>
<keyword evidence="3" id="KW-1185">Reference proteome</keyword>
<feature type="compositionally biased region" description="Basic and acidic residues" evidence="1">
    <location>
        <begin position="73"/>
        <end position="86"/>
    </location>
</feature>
<sequence length="157" mass="17158">MHPRDLSACNMPPSGVNAARAATIAEQTHGCVSTRAKRCSMPKRRPELTFEVRGHRDLTKSAKKMVTEDPYQDDPRLLDSSSDRSASDGLEPATEESLVSSGQVNLQLGLQACSGHLELSPGFTDLSQESHWERLVGLTGRKDCRTGSPRRRVESLG</sequence>
<accession>A0AAV4D3R6</accession>
<feature type="compositionally biased region" description="Basic and acidic residues" evidence="1">
    <location>
        <begin position="51"/>
        <end position="60"/>
    </location>
</feature>
<gene>
    <name evidence="2" type="ORF">PoB_006522600</name>
</gene>
<evidence type="ECO:0000313" key="2">
    <source>
        <dbReference type="EMBL" id="GFO38721.1"/>
    </source>
</evidence>
<name>A0AAV4D3R6_9GAST</name>
<protein>
    <submittedName>
        <fullName evidence="2">Uncharacterized protein</fullName>
    </submittedName>
</protein>
<dbReference type="AlphaFoldDB" id="A0AAV4D3R6"/>
<dbReference type="Proteomes" id="UP000735302">
    <property type="component" value="Unassembled WGS sequence"/>
</dbReference>
<dbReference type="EMBL" id="BLXT01007347">
    <property type="protein sequence ID" value="GFO38721.1"/>
    <property type="molecule type" value="Genomic_DNA"/>
</dbReference>
<evidence type="ECO:0000256" key="1">
    <source>
        <dbReference type="SAM" id="MobiDB-lite"/>
    </source>
</evidence>